<evidence type="ECO:0000313" key="5">
    <source>
        <dbReference type="RefSeq" id="XP_014662801.1"/>
    </source>
</evidence>
<dbReference type="Gene3D" id="3.10.20.90">
    <property type="entry name" value="Phosphatidylinositol 3-kinase Catalytic Subunit, Chain A, domain 1"/>
    <property type="match status" value="1"/>
</dbReference>
<accession>A0ABM1DS80</accession>
<dbReference type="SMART" id="SM00228">
    <property type="entry name" value="PDZ"/>
    <property type="match status" value="1"/>
</dbReference>
<dbReference type="Gene3D" id="2.30.42.10">
    <property type="match status" value="1"/>
</dbReference>
<protein>
    <submittedName>
        <fullName evidence="5">Partitioning defective 6 homolog gamma-like</fullName>
    </submittedName>
</protein>
<dbReference type="InterPro" id="IPR051741">
    <property type="entry name" value="PAR6_homolog"/>
</dbReference>
<dbReference type="Pfam" id="PF00595">
    <property type="entry name" value="PDZ"/>
    <property type="match status" value="1"/>
</dbReference>
<dbReference type="GeneID" id="106805632"/>
<dbReference type="SMART" id="SM00666">
    <property type="entry name" value="PB1"/>
    <property type="match status" value="1"/>
</dbReference>
<dbReference type="InterPro" id="IPR000270">
    <property type="entry name" value="PB1_dom"/>
</dbReference>
<evidence type="ECO:0000259" key="2">
    <source>
        <dbReference type="PROSITE" id="PS50106"/>
    </source>
</evidence>
<evidence type="ECO:0000313" key="4">
    <source>
        <dbReference type="Proteomes" id="UP000695022"/>
    </source>
</evidence>
<feature type="domain" description="PDZ" evidence="2">
    <location>
        <begin position="152"/>
        <end position="245"/>
    </location>
</feature>
<dbReference type="CDD" id="cd06718">
    <property type="entry name" value="PDZ_Par6-like"/>
    <property type="match status" value="1"/>
</dbReference>
<dbReference type="SUPFAM" id="SSF50156">
    <property type="entry name" value="PDZ domain-like"/>
    <property type="match status" value="1"/>
</dbReference>
<gene>
    <name evidence="5" type="primary">LOC106805632</name>
</gene>
<proteinExistence type="predicted"/>
<reference evidence="5" key="1">
    <citation type="submission" date="2025-08" db="UniProtKB">
        <authorList>
            <consortium name="RefSeq"/>
        </authorList>
    </citation>
    <scope>IDENTIFICATION</scope>
</reference>
<keyword evidence="4" id="KW-1185">Reference proteome</keyword>
<feature type="compositionally biased region" description="Low complexity" evidence="1">
    <location>
        <begin position="257"/>
        <end position="270"/>
    </location>
</feature>
<feature type="region of interest" description="Disordered" evidence="1">
    <location>
        <begin position="248"/>
        <end position="280"/>
    </location>
</feature>
<dbReference type="InterPro" id="IPR001478">
    <property type="entry name" value="PDZ"/>
</dbReference>
<dbReference type="Proteomes" id="UP000695022">
    <property type="component" value="Unplaced"/>
</dbReference>
<dbReference type="InterPro" id="IPR053793">
    <property type="entry name" value="PB1-like"/>
</dbReference>
<feature type="domain" description="PB1" evidence="3">
    <location>
        <begin position="9"/>
        <end position="90"/>
    </location>
</feature>
<sequence length="312" mass="34258">MSEKVDPLLMEVKSKFDAEFRRFSIDKSRLTTYEGFHKRVERLHCLKEIPFTVCYTDPIHGDLLPINNDENYRKAFERSKALLKLLVQRKGEDMGIVTGYGNVTRRGGKLTSLVGGAPAAVRRPAIVIGQPEDFRRVSAIIDVDVVPETHRRVRLIKHGSDKPLGFYIRDGISVRVTPRGLEKLPGIFISRLVPGGLAESTGLLAVNDEVLEVNGIEVAGKTLDQVTDMMVANSQNLIVTVKPVNQKYNTAPRRGSPSRSSNVSSASYHSATNALVSDDEDDEDIVKEFIPATAASANEGDGRAETAAMVTL</sequence>
<name>A0ABM1DS80_PRICU</name>
<dbReference type="PROSITE" id="PS50106">
    <property type="entry name" value="PDZ"/>
    <property type="match status" value="1"/>
</dbReference>
<dbReference type="InterPro" id="IPR036034">
    <property type="entry name" value="PDZ_sf"/>
</dbReference>
<dbReference type="Pfam" id="PF00564">
    <property type="entry name" value="PB1"/>
    <property type="match status" value="1"/>
</dbReference>
<dbReference type="RefSeq" id="XP_014662801.1">
    <property type="nucleotide sequence ID" value="XM_014807315.1"/>
</dbReference>
<dbReference type="PROSITE" id="PS51745">
    <property type="entry name" value="PB1"/>
    <property type="match status" value="1"/>
</dbReference>
<dbReference type="PANTHER" id="PTHR14102">
    <property type="entry name" value="PAR-6-RELATED"/>
    <property type="match status" value="1"/>
</dbReference>
<evidence type="ECO:0000259" key="3">
    <source>
        <dbReference type="PROSITE" id="PS51745"/>
    </source>
</evidence>
<organism evidence="4 5">
    <name type="scientific">Priapulus caudatus</name>
    <name type="common">Priapulid worm</name>
    <dbReference type="NCBI Taxonomy" id="37621"/>
    <lineage>
        <taxon>Eukaryota</taxon>
        <taxon>Metazoa</taxon>
        <taxon>Ecdysozoa</taxon>
        <taxon>Scalidophora</taxon>
        <taxon>Priapulida</taxon>
        <taxon>Priapulimorpha</taxon>
        <taxon>Priapulimorphida</taxon>
        <taxon>Priapulidae</taxon>
        <taxon>Priapulus</taxon>
    </lineage>
</organism>
<dbReference type="PANTHER" id="PTHR14102:SF11">
    <property type="entry name" value="LD29223P"/>
    <property type="match status" value="1"/>
</dbReference>
<evidence type="ECO:0000256" key="1">
    <source>
        <dbReference type="SAM" id="MobiDB-lite"/>
    </source>
</evidence>
<dbReference type="SUPFAM" id="SSF54277">
    <property type="entry name" value="CAD &amp; PB1 domains"/>
    <property type="match status" value="1"/>
</dbReference>